<reference evidence="2" key="1">
    <citation type="submission" date="2015-11" db="EMBL/GenBank/DDBJ databases">
        <title>De novo transcriptome assembly of four potential Pierce s Disease insect vectors from Arizona vineyards.</title>
        <authorList>
            <person name="Tassone E.E."/>
        </authorList>
    </citation>
    <scope>NUCLEOTIDE SEQUENCE</scope>
</reference>
<protein>
    <submittedName>
        <fullName evidence="2">Uncharacterized protein</fullName>
    </submittedName>
</protein>
<feature type="compositionally biased region" description="Basic residues" evidence="1">
    <location>
        <begin position="109"/>
        <end position="118"/>
    </location>
</feature>
<dbReference type="AlphaFoldDB" id="A0A1B6M7H9"/>
<feature type="region of interest" description="Disordered" evidence="1">
    <location>
        <begin position="426"/>
        <end position="463"/>
    </location>
</feature>
<gene>
    <name evidence="2" type="ORF">g.32925</name>
</gene>
<feature type="region of interest" description="Disordered" evidence="1">
    <location>
        <begin position="583"/>
        <end position="619"/>
    </location>
</feature>
<sequence>ERLVGFFTLNLLNQSGGLFHSFSCGLGVGGARGLRVQVSDVVAVTTSRYNYRRPRNFRKFQRASSEEVPIVRRRIDDPVPPLPDSLNQRHNSGRSGRRPRHLDRDRYRYLRKQKRTREKRAIEDRTRGQGFNLPPMSEEEDTKKKKKKKKKKKLVTDAPTTMKKIQKKSKKFRIYMESDELALGKTKGKVSAPKIVENLSKELDQLLKKSVDMEEITSRPMDTETKANIKLIPRNWPNPPSWRPPTRGPGKGVFRGRLRAYSEEIVTIGPQIISEESAEIESSTLYNRRENDPQGKEMLVLKPPPEGWPEPTHPSDGVYDWHKSQFKRGPRMRRPVYVTFSPRTGGNQKHFSEETAMFRRNDMWQTRPYVRQTLPTLRPLPSTWPTIGIKRLFSLSPQEKVDNVHLTTGPPLAPVEWRKADPADFKGSARGADPNHVSHQESHHQTYHYGPDHAAWQSHSQGLRRVGQSHTQYQGYQHYYANYTNYYSQYYQNHYSRLANKSAAYHHEQAHHVQGKHSASGYYQSHYSYQGKASRQSDLRPPAYFLNPNEEQTKTPAEGTNIVDGPLPTLEIPYRYPNEYAGNDRDLRAPLPPNRGYDPPPSFTPNSRIWGANRVRRPGPLRRGYQTRLRRGGGFRPTGYRSIFTVPLQKVPWTTSIPH</sequence>
<evidence type="ECO:0000256" key="1">
    <source>
        <dbReference type="SAM" id="MobiDB-lite"/>
    </source>
</evidence>
<feature type="compositionally biased region" description="Pro residues" evidence="1">
    <location>
        <begin position="590"/>
        <end position="603"/>
    </location>
</feature>
<name>A0A1B6M7H9_9HEMI</name>
<feature type="region of interest" description="Disordered" evidence="1">
    <location>
        <begin position="71"/>
        <end position="157"/>
    </location>
</feature>
<feature type="compositionally biased region" description="Basic residues" evidence="1">
    <location>
        <begin position="91"/>
        <end position="101"/>
    </location>
</feature>
<organism evidence="2">
    <name type="scientific">Graphocephala atropunctata</name>
    <dbReference type="NCBI Taxonomy" id="36148"/>
    <lineage>
        <taxon>Eukaryota</taxon>
        <taxon>Metazoa</taxon>
        <taxon>Ecdysozoa</taxon>
        <taxon>Arthropoda</taxon>
        <taxon>Hexapoda</taxon>
        <taxon>Insecta</taxon>
        <taxon>Pterygota</taxon>
        <taxon>Neoptera</taxon>
        <taxon>Paraneoptera</taxon>
        <taxon>Hemiptera</taxon>
        <taxon>Auchenorrhyncha</taxon>
        <taxon>Membracoidea</taxon>
        <taxon>Cicadellidae</taxon>
        <taxon>Cicadellinae</taxon>
        <taxon>Cicadellini</taxon>
        <taxon>Graphocephala</taxon>
    </lineage>
</organism>
<accession>A0A1B6M7H9</accession>
<evidence type="ECO:0000313" key="2">
    <source>
        <dbReference type="EMBL" id="JAT31853.1"/>
    </source>
</evidence>
<proteinExistence type="predicted"/>
<feature type="non-terminal residue" evidence="2">
    <location>
        <position position="1"/>
    </location>
</feature>
<feature type="compositionally biased region" description="Basic residues" evidence="1">
    <location>
        <begin position="144"/>
        <end position="153"/>
    </location>
</feature>
<dbReference type="EMBL" id="GEBQ01008124">
    <property type="protein sequence ID" value="JAT31853.1"/>
    <property type="molecule type" value="Transcribed_RNA"/>
</dbReference>